<proteinExistence type="predicted"/>
<evidence type="ECO:0000256" key="1">
    <source>
        <dbReference type="SAM" id="MobiDB-lite"/>
    </source>
</evidence>
<feature type="region of interest" description="Disordered" evidence="1">
    <location>
        <begin position="1"/>
        <end position="22"/>
    </location>
</feature>
<reference evidence="2" key="1">
    <citation type="submission" date="2021-01" db="EMBL/GenBank/DDBJ databases">
        <authorList>
            <person name="Corre E."/>
            <person name="Pelletier E."/>
            <person name="Niang G."/>
            <person name="Scheremetjew M."/>
            <person name="Finn R."/>
            <person name="Kale V."/>
            <person name="Holt S."/>
            <person name="Cochrane G."/>
            <person name="Meng A."/>
            <person name="Brown T."/>
            <person name="Cohen L."/>
        </authorList>
    </citation>
    <scope>NUCLEOTIDE SEQUENCE</scope>
    <source>
        <strain evidence="2">Pbaha01</strain>
    </source>
</reference>
<gene>
    <name evidence="2" type="ORF">PBAH0796_LOCUS2938</name>
</gene>
<protein>
    <submittedName>
        <fullName evidence="2">Uncharacterized protein</fullName>
    </submittedName>
</protein>
<name>A0A7S0FA65_9DINO</name>
<dbReference type="AlphaFoldDB" id="A0A7S0FA65"/>
<feature type="compositionally biased region" description="Basic and acidic residues" evidence="1">
    <location>
        <begin position="67"/>
        <end position="80"/>
    </location>
</feature>
<feature type="region of interest" description="Disordered" evidence="1">
    <location>
        <begin position="50"/>
        <end position="80"/>
    </location>
</feature>
<accession>A0A7S0FA65</accession>
<dbReference type="EMBL" id="HBEG01004938">
    <property type="protein sequence ID" value="CAD8347199.1"/>
    <property type="molecule type" value="Transcribed_RNA"/>
</dbReference>
<feature type="compositionally biased region" description="Basic and acidic residues" evidence="1">
    <location>
        <begin position="1"/>
        <end position="13"/>
    </location>
</feature>
<sequence>MAPAHRNEVRVSEDAQESGTFEGNTAAVVRGGTTAAVHWGLVGLLRRGHRQRWQQRRPQSGSPTCDTVDRKTSGDHTRGPQCRELRVGQLQHLPQDFVCVLAYLRPAAKCAARRGRKLW</sequence>
<organism evidence="2">
    <name type="scientific">Pyrodinium bahamense</name>
    <dbReference type="NCBI Taxonomy" id="73915"/>
    <lineage>
        <taxon>Eukaryota</taxon>
        <taxon>Sar</taxon>
        <taxon>Alveolata</taxon>
        <taxon>Dinophyceae</taxon>
        <taxon>Gonyaulacales</taxon>
        <taxon>Pyrocystaceae</taxon>
        <taxon>Pyrodinium</taxon>
    </lineage>
</organism>
<evidence type="ECO:0000313" key="2">
    <source>
        <dbReference type="EMBL" id="CAD8347199.1"/>
    </source>
</evidence>